<keyword evidence="2" id="KW-0732">Signal</keyword>
<comment type="similarity">
    <text evidence="1">Belongs to the leucine-binding protein family.</text>
</comment>
<dbReference type="Pfam" id="PF13458">
    <property type="entry name" value="Peripla_BP_6"/>
    <property type="match status" value="1"/>
</dbReference>
<evidence type="ECO:0000313" key="5">
    <source>
        <dbReference type="EMBL" id="VBB47620.1"/>
    </source>
</evidence>
<feature type="repeat" description="TPR" evidence="3">
    <location>
        <begin position="88"/>
        <end position="121"/>
    </location>
</feature>
<dbReference type="Pfam" id="PF13174">
    <property type="entry name" value="TPR_6"/>
    <property type="match status" value="1"/>
</dbReference>
<dbReference type="InterPro" id="IPR019734">
    <property type="entry name" value="TPR_rpt"/>
</dbReference>
<evidence type="ECO:0000256" key="1">
    <source>
        <dbReference type="ARBA" id="ARBA00010062"/>
    </source>
</evidence>
<evidence type="ECO:0000259" key="4">
    <source>
        <dbReference type="Pfam" id="PF13458"/>
    </source>
</evidence>
<protein>
    <submittedName>
        <fullName evidence="5">Putative Tetratricopeptide repeat protein</fullName>
    </submittedName>
</protein>
<name>A0A653AHS8_UNCDX</name>
<dbReference type="AlphaFoldDB" id="A0A653AHS8"/>
<dbReference type="SUPFAM" id="SSF53822">
    <property type="entry name" value="Periplasmic binding protein-like I"/>
    <property type="match status" value="1"/>
</dbReference>
<dbReference type="PANTHER" id="PTHR30483">
    <property type="entry name" value="LEUCINE-SPECIFIC-BINDING PROTEIN"/>
    <property type="match status" value="1"/>
</dbReference>
<keyword evidence="3" id="KW-0802">TPR repeat</keyword>
<dbReference type="InterPro" id="IPR028081">
    <property type="entry name" value="Leu-bd"/>
</dbReference>
<reference evidence="5" key="1">
    <citation type="submission" date="2018-07" db="EMBL/GenBank/DDBJ databases">
        <authorList>
            <consortium name="Genoscope - CEA"/>
            <person name="William W."/>
        </authorList>
    </citation>
    <scope>NUCLEOTIDE SEQUENCE</scope>
    <source>
        <strain evidence="5">IK1</strain>
    </source>
</reference>
<organism evidence="5">
    <name type="scientific">Uncultured Desulfatiglans sp</name>
    <dbReference type="NCBI Taxonomy" id="1748965"/>
    <lineage>
        <taxon>Bacteria</taxon>
        <taxon>Pseudomonadati</taxon>
        <taxon>Thermodesulfobacteriota</taxon>
        <taxon>Desulfobacteria</taxon>
        <taxon>Desulfatiglandales</taxon>
        <taxon>Desulfatiglandaceae</taxon>
        <taxon>Desulfatiglans</taxon>
        <taxon>environmental samples</taxon>
    </lineage>
</organism>
<gene>
    <name evidence="5" type="ORF">TRIP_B50415</name>
</gene>
<evidence type="ECO:0000256" key="3">
    <source>
        <dbReference type="PROSITE-ProRule" id="PRU00339"/>
    </source>
</evidence>
<dbReference type="Pfam" id="PF13432">
    <property type="entry name" value="TPR_16"/>
    <property type="match status" value="1"/>
</dbReference>
<dbReference type="SUPFAM" id="SSF48452">
    <property type="entry name" value="TPR-like"/>
    <property type="match status" value="1"/>
</dbReference>
<evidence type="ECO:0000256" key="2">
    <source>
        <dbReference type="ARBA" id="ARBA00022729"/>
    </source>
</evidence>
<dbReference type="Gene3D" id="1.25.40.10">
    <property type="entry name" value="Tetratricopeptide repeat domain"/>
    <property type="match status" value="2"/>
</dbReference>
<dbReference type="InterPro" id="IPR028082">
    <property type="entry name" value="Peripla_BP_I"/>
</dbReference>
<dbReference type="InterPro" id="IPR051010">
    <property type="entry name" value="BCAA_transport"/>
</dbReference>
<sequence length="645" mass="71652">MPISRKSRNRTMIPLSSIRRAMPALVAGMALLLFSCRPHLPLTGPEKPAEKPSLITRAESYEKLGQTSAAVSTYERYLAEHPRGAYAPLSLHRLGRLYAQQENYEKAVGSYRRLLTSTPEYPAAAEARYELGRALYLKGDYHSSREEMLRWLTLYPVHTLRPQVLLLLAEDSRAMGNLPDAFSRYLQAETAFLGDTESTAHVQAKILETINEADRIQLAEMMRSASDRKHIEKIQYRMALLYFEDHDLEKAADLAQALAAQSPDQKMVEDAKDLLARIESARRVKPHLVGCLLPLSGPYSLYGQEVLNGMQLALGIFGSSEQNAPFELVIRDSGADPEEALAGLEQLINDEHVITVIGPLASKTAAVVAARAQELDTPIITLTQKDGIAEVGGWVFRNMSTPRQEVETLVSKAFNDLRLHRFAVLFPDNPYGRTLSELFWEQVNLNGGEVTGMESYRPGQTDFSEQILKLGGVAASKTRSEDGKPTFPALRFEAVFIPDNAQSVAMIAPQLVYHSISGVRLLGTSLWQSPQLISLAGDYIQGCVFPAGFYAADARPRTQAFVSSYQSTFMKIPDLLAAIGYDTVKFLSELLQQGNVQNRDDLRRALLEMHHFDGVTGETRFRQNGEVDKAPFLLTIQGDRTVPLP</sequence>
<dbReference type="PANTHER" id="PTHR30483:SF6">
    <property type="entry name" value="PERIPLASMIC BINDING PROTEIN OF ABC TRANSPORTER FOR NATURAL AMINO ACIDS"/>
    <property type="match status" value="1"/>
</dbReference>
<dbReference type="EMBL" id="UPXX01000032">
    <property type="protein sequence ID" value="VBB47620.1"/>
    <property type="molecule type" value="Genomic_DNA"/>
</dbReference>
<dbReference type="SMART" id="SM00028">
    <property type="entry name" value="TPR"/>
    <property type="match status" value="3"/>
</dbReference>
<accession>A0A653AHS8</accession>
<feature type="domain" description="Leucine-binding protein" evidence="4">
    <location>
        <begin position="289"/>
        <end position="636"/>
    </location>
</feature>
<dbReference type="CDD" id="cd06339">
    <property type="entry name" value="PBP1_YraM_LppC_lipoprotein-like"/>
    <property type="match status" value="1"/>
</dbReference>
<dbReference type="InterPro" id="IPR011990">
    <property type="entry name" value="TPR-like_helical_dom_sf"/>
</dbReference>
<dbReference type="PROSITE" id="PS50005">
    <property type="entry name" value="TPR"/>
    <property type="match status" value="1"/>
</dbReference>
<proteinExistence type="inferred from homology"/>
<dbReference type="Gene3D" id="3.40.50.2300">
    <property type="match status" value="2"/>
</dbReference>